<reference evidence="2" key="1">
    <citation type="submission" date="2020-05" db="EMBL/GenBank/DDBJ databases">
        <authorList>
            <person name="Chiriac C."/>
            <person name="Salcher M."/>
            <person name="Ghai R."/>
            <person name="Kavagutti S V."/>
        </authorList>
    </citation>
    <scope>NUCLEOTIDE SEQUENCE</scope>
</reference>
<feature type="transmembrane region" description="Helical" evidence="1">
    <location>
        <begin position="103"/>
        <end position="124"/>
    </location>
</feature>
<feature type="transmembrane region" description="Helical" evidence="1">
    <location>
        <begin position="48"/>
        <end position="67"/>
    </location>
</feature>
<keyword evidence="1" id="KW-0812">Transmembrane</keyword>
<feature type="transmembrane region" description="Helical" evidence="1">
    <location>
        <begin position="74"/>
        <end position="91"/>
    </location>
</feature>
<accession>A0A6J7E583</accession>
<proteinExistence type="predicted"/>
<protein>
    <submittedName>
        <fullName evidence="2">Unannotated protein</fullName>
    </submittedName>
</protein>
<name>A0A6J7E583_9ZZZZ</name>
<sequence length="126" mass="13618">MPLLTSLGLISLALGGASGWLVVAATQNANWFRSRGVPVPHRFLQMHIDWLMMGLILIAIQAVAPGMPNWIRGLVAFGSMVNPVLFFPLAWGEKVSEHPVYRGIAVISFSTISIGLPALAIWALTN</sequence>
<dbReference type="AlphaFoldDB" id="A0A6J7E583"/>
<keyword evidence="1" id="KW-1133">Transmembrane helix</keyword>
<gene>
    <name evidence="2" type="ORF">UFOPK3444_00958</name>
</gene>
<dbReference type="EMBL" id="CAFBLU010000013">
    <property type="protein sequence ID" value="CAB4874893.1"/>
    <property type="molecule type" value="Genomic_DNA"/>
</dbReference>
<keyword evidence="1" id="KW-0472">Membrane</keyword>
<evidence type="ECO:0000256" key="1">
    <source>
        <dbReference type="SAM" id="Phobius"/>
    </source>
</evidence>
<evidence type="ECO:0000313" key="2">
    <source>
        <dbReference type="EMBL" id="CAB4874893.1"/>
    </source>
</evidence>
<organism evidence="2">
    <name type="scientific">freshwater metagenome</name>
    <dbReference type="NCBI Taxonomy" id="449393"/>
    <lineage>
        <taxon>unclassified sequences</taxon>
        <taxon>metagenomes</taxon>
        <taxon>ecological metagenomes</taxon>
    </lineage>
</organism>